<dbReference type="InterPro" id="IPR033116">
    <property type="entry name" value="TRYPSIN_SER"/>
</dbReference>
<evidence type="ECO:0000259" key="4">
    <source>
        <dbReference type="PROSITE" id="PS50240"/>
    </source>
</evidence>
<dbReference type="Pfam" id="PF00089">
    <property type="entry name" value="Trypsin"/>
    <property type="match status" value="1"/>
</dbReference>
<evidence type="ECO:0000256" key="3">
    <source>
        <dbReference type="SAM" id="SignalP"/>
    </source>
</evidence>
<keyword evidence="2 5" id="KW-0645">Protease</keyword>
<organism evidence="5">
    <name type="scientific">Panstrongylus lignarius</name>
    <dbReference type="NCBI Taxonomy" id="156445"/>
    <lineage>
        <taxon>Eukaryota</taxon>
        <taxon>Metazoa</taxon>
        <taxon>Ecdysozoa</taxon>
        <taxon>Arthropoda</taxon>
        <taxon>Hexapoda</taxon>
        <taxon>Insecta</taxon>
        <taxon>Pterygota</taxon>
        <taxon>Neoptera</taxon>
        <taxon>Paraneoptera</taxon>
        <taxon>Hemiptera</taxon>
        <taxon>Heteroptera</taxon>
        <taxon>Panheteroptera</taxon>
        <taxon>Cimicomorpha</taxon>
        <taxon>Reduviidae</taxon>
        <taxon>Triatominae</taxon>
        <taxon>Panstrongylus</taxon>
    </lineage>
</organism>
<feature type="signal peptide" evidence="3">
    <location>
        <begin position="1"/>
        <end position="25"/>
    </location>
</feature>
<dbReference type="InterPro" id="IPR043504">
    <property type="entry name" value="Peptidase_S1_PA_chymotrypsin"/>
</dbReference>
<keyword evidence="2" id="KW-0378">Hydrolase</keyword>
<dbReference type="SMART" id="SM00020">
    <property type="entry name" value="Tryp_SPc"/>
    <property type="match status" value="1"/>
</dbReference>
<protein>
    <submittedName>
        <fullName evidence="5">Putative serine protease</fullName>
    </submittedName>
</protein>
<dbReference type="PANTHER" id="PTHR24252">
    <property type="entry name" value="ACROSIN-RELATED"/>
    <property type="match status" value="1"/>
</dbReference>
<feature type="chain" id="PRO_5013370548" evidence="3">
    <location>
        <begin position="26"/>
        <end position="303"/>
    </location>
</feature>
<reference evidence="5" key="1">
    <citation type="journal article" date="2018" name="PLoS Negl. Trop. Dis.">
        <title>An insight into the salivary gland and fat body transcriptome of Panstrongylus lignarius (Hemiptera: Heteroptera), the main vector of Chagas disease in Peru.</title>
        <authorList>
            <person name="Nevoa J.C."/>
            <person name="Mendes M.T."/>
            <person name="da Silva M.V."/>
            <person name="Soares S.C."/>
            <person name="Oliveira C.J.F."/>
            <person name="Ribeiro J.M.C."/>
        </authorList>
    </citation>
    <scope>NUCLEOTIDE SEQUENCE</scope>
</reference>
<dbReference type="InterPro" id="IPR001254">
    <property type="entry name" value="Trypsin_dom"/>
</dbReference>
<proteinExistence type="predicted"/>
<evidence type="ECO:0000256" key="2">
    <source>
        <dbReference type="RuleBase" id="RU363034"/>
    </source>
</evidence>
<feature type="domain" description="Peptidase S1" evidence="4">
    <location>
        <begin position="60"/>
        <end position="291"/>
    </location>
</feature>
<evidence type="ECO:0000256" key="1">
    <source>
        <dbReference type="ARBA" id="ARBA00023157"/>
    </source>
</evidence>
<dbReference type="InterPro" id="IPR001314">
    <property type="entry name" value="Peptidase_S1A"/>
</dbReference>
<dbReference type="InterPro" id="IPR009003">
    <property type="entry name" value="Peptidase_S1_PA"/>
</dbReference>
<dbReference type="Gene3D" id="2.40.10.10">
    <property type="entry name" value="Trypsin-like serine proteases"/>
    <property type="match status" value="1"/>
</dbReference>
<dbReference type="GO" id="GO:0006508">
    <property type="term" value="P:proteolysis"/>
    <property type="evidence" value="ECO:0007669"/>
    <property type="project" value="UniProtKB-KW"/>
</dbReference>
<dbReference type="PROSITE" id="PS00134">
    <property type="entry name" value="TRYPSIN_HIS"/>
    <property type="match status" value="1"/>
</dbReference>
<dbReference type="PROSITE" id="PS50240">
    <property type="entry name" value="TRYPSIN_DOM"/>
    <property type="match status" value="1"/>
</dbReference>
<keyword evidence="1" id="KW-1015">Disulfide bond</keyword>
<dbReference type="AlphaFoldDB" id="A0A224XGL1"/>
<dbReference type="PROSITE" id="PS00135">
    <property type="entry name" value="TRYPSIN_SER"/>
    <property type="match status" value="1"/>
</dbReference>
<dbReference type="PRINTS" id="PR00722">
    <property type="entry name" value="CHYMOTRYPSIN"/>
</dbReference>
<dbReference type="PANTHER" id="PTHR24252:SF7">
    <property type="entry name" value="HYALIN"/>
    <property type="match status" value="1"/>
</dbReference>
<accession>A0A224XGL1</accession>
<keyword evidence="3" id="KW-0732">Signal</keyword>
<sequence length="303" mass="33907">MKKFYLTGLLMSLLGLGSLHPFHEGDNDGSGPDSSEYGVIQTDVDNNCTCGRANKEDQRIVGGRTTKVNEYPMIAGFVLLKEDLIVCGGTIITRRHVVTAAHCTDGFKTSEFRIFIGHHNYQQVKATAKLLELQQFFVHEKYNAFSLKYDISVVLTKQSMEFGENVGPACLPKVRIPLVGERVKALGWGLTRYYGKPSEVLLQVNVDVQPFEQCNLHNPHLEMQDIHQLCTYRKNKDSCSGDSGGPLLWRDPDTNMYTLVATTSYGTNCAKYPAVNCDIVYFLPWIQNIISRSDPSLQTCAKI</sequence>
<dbReference type="SUPFAM" id="SSF50494">
    <property type="entry name" value="Trypsin-like serine proteases"/>
    <property type="match status" value="1"/>
</dbReference>
<name>A0A224XGL1_9HEMI</name>
<dbReference type="CDD" id="cd00190">
    <property type="entry name" value="Tryp_SPc"/>
    <property type="match status" value="1"/>
</dbReference>
<dbReference type="InterPro" id="IPR018114">
    <property type="entry name" value="TRYPSIN_HIS"/>
</dbReference>
<dbReference type="EMBL" id="GFTR01004800">
    <property type="protein sequence ID" value="JAW11626.1"/>
    <property type="molecule type" value="Transcribed_RNA"/>
</dbReference>
<dbReference type="FunFam" id="2.40.10.10:FF:000068">
    <property type="entry name" value="transmembrane protease serine 2"/>
    <property type="match status" value="1"/>
</dbReference>
<dbReference type="GO" id="GO:0004252">
    <property type="term" value="F:serine-type endopeptidase activity"/>
    <property type="evidence" value="ECO:0007669"/>
    <property type="project" value="InterPro"/>
</dbReference>
<keyword evidence="2" id="KW-0720">Serine protease</keyword>
<evidence type="ECO:0000313" key="5">
    <source>
        <dbReference type="EMBL" id="JAW11626.1"/>
    </source>
</evidence>